<organism evidence="2 3">
    <name type="scientific">Sphingomonas oligophenolica</name>
    <dbReference type="NCBI Taxonomy" id="301154"/>
    <lineage>
        <taxon>Bacteria</taxon>
        <taxon>Pseudomonadati</taxon>
        <taxon>Pseudomonadota</taxon>
        <taxon>Alphaproteobacteria</taxon>
        <taxon>Sphingomonadales</taxon>
        <taxon>Sphingomonadaceae</taxon>
        <taxon>Sphingomonas</taxon>
    </lineage>
</organism>
<dbReference type="InterPro" id="IPR058513">
    <property type="entry name" value="DUF8200"/>
</dbReference>
<sequence>MTRSLSIAAALTGFAMLLSPVAGQAQAPAGGYYTAIPAAQPTKTSFVTHTTVWKWNDSAFVAGKAPERENVVCELIAQRVGKLSSFTAGGQAFDADALAKCNARAK</sequence>
<keyword evidence="1" id="KW-0732">Signal</keyword>
<evidence type="ECO:0000256" key="1">
    <source>
        <dbReference type="SAM" id="SignalP"/>
    </source>
</evidence>
<dbReference type="InterPro" id="IPR058067">
    <property type="entry name" value="CC_3452-like"/>
</dbReference>
<keyword evidence="3" id="KW-1185">Reference proteome</keyword>
<reference evidence="2 3" key="1">
    <citation type="submission" date="2024-05" db="EMBL/GenBank/DDBJ databases">
        <authorList>
            <person name="Liu Q."/>
            <person name="Xin Y.-H."/>
        </authorList>
    </citation>
    <scope>NUCLEOTIDE SEQUENCE [LARGE SCALE GENOMIC DNA]</scope>
    <source>
        <strain evidence="2 3">CGMCC 1.10181</strain>
    </source>
</reference>
<name>A0ABU9Y4R0_9SPHN</name>
<dbReference type="RefSeq" id="WP_343891202.1">
    <property type="nucleotide sequence ID" value="NZ_BAAAEH010000039.1"/>
</dbReference>
<protein>
    <submittedName>
        <fullName evidence="2">Uncharacterized protein</fullName>
    </submittedName>
</protein>
<evidence type="ECO:0000313" key="2">
    <source>
        <dbReference type="EMBL" id="MEN2790776.1"/>
    </source>
</evidence>
<feature type="signal peptide" evidence="1">
    <location>
        <begin position="1"/>
        <end position="24"/>
    </location>
</feature>
<gene>
    <name evidence="2" type="ORF">ABC974_14140</name>
</gene>
<feature type="chain" id="PRO_5045138224" evidence="1">
    <location>
        <begin position="25"/>
        <end position="106"/>
    </location>
</feature>
<proteinExistence type="predicted"/>
<dbReference type="Pfam" id="PF26624">
    <property type="entry name" value="DUF8200"/>
    <property type="match status" value="1"/>
</dbReference>
<accession>A0ABU9Y4R0</accession>
<dbReference type="Proteomes" id="UP001419910">
    <property type="component" value="Unassembled WGS sequence"/>
</dbReference>
<evidence type="ECO:0000313" key="3">
    <source>
        <dbReference type="Proteomes" id="UP001419910"/>
    </source>
</evidence>
<dbReference type="NCBIfam" id="NF047636">
    <property type="entry name" value="CC_3452_fam"/>
    <property type="match status" value="1"/>
</dbReference>
<dbReference type="EMBL" id="JBDIME010000012">
    <property type="protein sequence ID" value="MEN2790776.1"/>
    <property type="molecule type" value="Genomic_DNA"/>
</dbReference>
<comment type="caution">
    <text evidence="2">The sequence shown here is derived from an EMBL/GenBank/DDBJ whole genome shotgun (WGS) entry which is preliminary data.</text>
</comment>